<dbReference type="WBParaSite" id="PS1159_v2.g22842.t1">
    <property type="protein sequence ID" value="PS1159_v2.g22842.t1"/>
    <property type="gene ID" value="PS1159_v2.g22842"/>
</dbReference>
<accession>A0AC35G2A3</accession>
<evidence type="ECO:0000313" key="1">
    <source>
        <dbReference type="Proteomes" id="UP000887580"/>
    </source>
</evidence>
<protein>
    <submittedName>
        <fullName evidence="2">MYND-type domain-containing protein</fullName>
    </submittedName>
</protein>
<sequence>MASPKSIDFYPFAYALYNEYLDTNCWYCLGDKHKLKICEGCQTAWFCCEECITLGWKDHKIECGALKNLESIPNIEIRLLGRIITRYRDIELGNDKNDENFYLNRQSERKIMDIWAHVEEIRRDADAMRKFELIYEKLLKFYGNENLSDKETIFQLHCRDFINRHAISDKNYMTEIGKGLYLDLCAYDHSCAPNTIYVCDGIIATLRPLNSGVNLLDKKATFYSYIELLLPKQQRQKLLKDTWYFNCECSRCIDNADNILTSINCPNCTDVEKEVICIFGESSYKNKQTQKITCPKCNNEVTQKQVMDALSGMRFIMDLLEKQELDQMQKKQARKYVQDLKERFKAYLSKYNIYYCKLIEANIRLADPDNHEEIVKLYLAAEPCVRTCFPHNHPALAFHCRNIGLEFYRLENYPNAIKYLEEAYEMLKFVMPENHALEKSTKAILSTIKIKAMFEQNKQNVVITEKEAQSSNNVETKESVVIEEKKADSSGDKKIAKSDETKKSAVVEENIVNKTDDNGITKIDEKKKADHVPVKEEKQLNSSDEKESEKNAKTKDSDTLIIPEEKKWNSSDDNETLKNSSEEIQSKVEKELPNNENVKSSLPEICDKVPMKEEETKKKTNEKKMSLEELGNELAETKIASAEIRKKIASGFLDTAEDELPELK</sequence>
<dbReference type="Proteomes" id="UP000887580">
    <property type="component" value="Unplaced"/>
</dbReference>
<evidence type="ECO:0000313" key="2">
    <source>
        <dbReference type="WBParaSite" id="PS1159_v2.g22842.t1"/>
    </source>
</evidence>
<organism evidence="1 2">
    <name type="scientific">Panagrolaimus sp. PS1159</name>
    <dbReference type="NCBI Taxonomy" id="55785"/>
    <lineage>
        <taxon>Eukaryota</taxon>
        <taxon>Metazoa</taxon>
        <taxon>Ecdysozoa</taxon>
        <taxon>Nematoda</taxon>
        <taxon>Chromadorea</taxon>
        <taxon>Rhabditida</taxon>
        <taxon>Tylenchina</taxon>
        <taxon>Panagrolaimomorpha</taxon>
        <taxon>Panagrolaimoidea</taxon>
        <taxon>Panagrolaimidae</taxon>
        <taxon>Panagrolaimus</taxon>
    </lineage>
</organism>
<proteinExistence type="predicted"/>
<name>A0AC35G2A3_9BILA</name>
<reference evidence="2" key="1">
    <citation type="submission" date="2022-11" db="UniProtKB">
        <authorList>
            <consortium name="WormBaseParasite"/>
        </authorList>
    </citation>
    <scope>IDENTIFICATION</scope>
</reference>